<name>A0A2M4CD11_9DIPT</name>
<reference evidence="2" key="1">
    <citation type="submission" date="2018-01" db="EMBL/GenBank/DDBJ databases">
        <title>An insight into the sialome of Amazonian anophelines.</title>
        <authorList>
            <person name="Ribeiro J.M."/>
            <person name="Scarpassa V."/>
            <person name="Calvo E."/>
        </authorList>
    </citation>
    <scope>NUCLEOTIDE SEQUENCE</scope>
    <source>
        <tissue evidence="2">Salivary glands</tissue>
    </source>
</reference>
<feature type="signal peptide" evidence="1">
    <location>
        <begin position="1"/>
        <end position="21"/>
    </location>
</feature>
<dbReference type="AlphaFoldDB" id="A0A2M4CD11"/>
<protein>
    <submittedName>
        <fullName evidence="2">Putative secreted protein</fullName>
    </submittedName>
</protein>
<evidence type="ECO:0000256" key="1">
    <source>
        <dbReference type="SAM" id="SignalP"/>
    </source>
</evidence>
<sequence>MLRNIVIGLLRALCLIAAAHAEMNGEFGVVLRPTVQHCSPSAKWLCVSEKLCGKRRALRGRGWMDGIAMGHQSCL</sequence>
<accession>A0A2M4CD11</accession>
<feature type="chain" id="PRO_5014688816" evidence="1">
    <location>
        <begin position="22"/>
        <end position="75"/>
    </location>
</feature>
<evidence type="ECO:0000313" key="2">
    <source>
        <dbReference type="EMBL" id="MBW63125.1"/>
    </source>
</evidence>
<organism evidence="2">
    <name type="scientific">Anopheles marajoara</name>
    <dbReference type="NCBI Taxonomy" id="58244"/>
    <lineage>
        <taxon>Eukaryota</taxon>
        <taxon>Metazoa</taxon>
        <taxon>Ecdysozoa</taxon>
        <taxon>Arthropoda</taxon>
        <taxon>Hexapoda</taxon>
        <taxon>Insecta</taxon>
        <taxon>Pterygota</taxon>
        <taxon>Neoptera</taxon>
        <taxon>Endopterygota</taxon>
        <taxon>Diptera</taxon>
        <taxon>Nematocera</taxon>
        <taxon>Culicoidea</taxon>
        <taxon>Culicidae</taxon>
        <taxon>Anophelinae</taxon>
        <taxon>Anopheles</taxon>
    </lineage>
</organism>
<keyword evidence="1" id="KW-0732">Signal</keyword>
<proteinExistence type="predicted"/>
<dbReference type="EMBL" id="GGFJ01013984">
    <property type="protein sequence ID" value="MBW63125.1"/>
    <property type="molecule type" value="Transcribed_RNA"/>
</dbReference>